<dbReference type="PIRSF" id="PIRSF034888">
    <property type="entry name" value="P-loop_UCP034888"/>
    <property type="match status" value="1"/>
</dbReference>
<dbReference type="eggNOG" id="COG4938">
    <property type="taxonomic scope" value="Bacteria"/>
</dbReference>
<feature type="domain" description="Endonuclease GajA/Old nuclease/RecF-like AAA" evidence="1">
    <location>
        <begin position="1"/>
        <end position="65"/>
    </location>
</feature>
<reference evidence="3" key="1">
    <citation type="submission" date="2010-05" db="EMBL/GenBank/DDBJ databases">
        <title>The draft genome of Desulfonatronospira thiodismutans ASO3-1.</title>
        <authorList>
            <consortium name="US DOE Joint Genome Institute (JGI-PGF)"/>
            <person name="Lucas S."/>
            <person name="Copeland A."/>
            <person name="Lapidus A."/>
            <person name="Cheng J.-F."/>
            <person name="Bruce D."/>
            <person name="Goodwin L."/>
            <person name="Pitluck S."/>
            <person name="Chertkov O."/>
            <person name="Brettin T."/>
            <person name="Detter J.C."/>
            <person name="Han C."/>
            <person name="Land M.L."/>
            <person name="Hauser L."/>
            <person name="Kyrpides N."/>
            <person name="Mikhailova N."/>
            <person name="Muyzer G."/>
            <person name="Woyke T."/>
        </authorList>
    </citation>
    <scope>NUCLEOTIDE SEQUENCE [LARGE SCALE GENOMIC DNA]</scope>
    <source>
        <strain evidence="3">ASO3-1</strain>
    </source>
</reference>
<sequence>MLTRINVNGFKCLEDCELTLAPLTLLTGPNASGKSTVLQAMLLAFSGLEQKNVSYIKEIVKPFSQFEEVACRYSNAHEVRVHIQAENGLYTAVLDRSGFHVTPALDAEPFGYEENLFYLSAGRSGPEELSELNRDLCVGQHGQFALGLLERRKDKPVHPSLIHPEAHANTLKAQLAWWLSFVIGVQTDAKTEKVTATTVKTTFHSEGVENVSPLNTGAGTSFLLKLLIMCLTAKPGDLLLVENPEIHLHPGAQSRLGSLLAFLTARGVQIVVETHCEHLINRVRYEIYTRQLPAGNAAIHYKPGVREPFEAIFINGQGHFCDMEGKERPFPPGFFDSTLAELLVMG</sequence>
<dbReference type="Gene3D" id="3.40.50.300">
    <property type="entry name" value="P-loop containing nucleotide triphosphate hydrolases"/>
    <property type="match status" value="2"/>
</dbReference>
<evidence type="ECO:0008006" key="5">
    <source>
        <dbReference type="Google" id="ProtNLM"/>
    </source>
</evidence>
<dbReference type="Pfam" id="PF13175">
    <property type="entry name" value="AAA_15"/>
    <property type="match status" value="1"/>
</dbReference>
<gene>
    <name evidence="3" type="ORF">Dthio_PD0150</name>
</gene>
<evidence type="ECO:0000313" key="3">
    <source>
        <dbReference type="EMBL" id="EFI32843.1"/>
    </source>
</evidence>
<comment type="caution">
    <text evidence="3">The sequence shown here is derived from an EMBL/GenBank/DDBJ whole genome shotgun (WGS) entry which is preliminary data.</text>
</comment>
<dbReference type="RefSeq" id="WP_008871539.1">
    <property type="nucleotide sequence ID" value="NZ_ACJN02000004.1"/>
</dbReference>
<evidence type="ECO:0000259" key="2">
    <source>
        <dbReference type="Pfam" id="PF13304"/>
    </source>
</evidence>
<protein>
    <recommendedName>
        <fullName evidence="5">ATPase AAA-type core domain-containing protein</fullName>
    </recommendedName>
</protein>
<dbReference type="InterPro" id="IPR051396">
    <property type="entry name" value="Bact_Antivir_Def_Nuclease"/>
</dbReference>
<dbReference type="Proteomes" id="UP000005496">
    <property type="component" value="Unassembled WGS sequence"/>
</dbReference>
<proteinExistence type="predicted"/>
<dbReference type="PANTHER" id="PTHR43581">
    <property type="entry name" value="ATP/GTP PHOSPHATASE"/>
    <property type="match status" value="1"/>
</dbReference>
<name>D6SU63_9BACT</name>
<dbReference type="AlphaFoldDB" id="D6SU63"/>
<dbReference type="GO" id="GO:0005524">
    <property type="term" value="F:ATP binding"/>
    <property type="evidence" value="ECO:0007669"/>
    <property type="project" value="InterPro"/>
</dbReference>
<dbReference type="InterPro" id="IPR014592">
    <property type="entry name" value="P-loop_UCP034888"/>
</dbReference>
<dbReference type="OrthoDB" id="3322489at2"/>
<dbReference type="InterPro" id="IPR003959">
    <property type="entry name" value="ATPase_AAA_core"/>
</dbReference>
<dbReference type="SUPFAM" id="SSF52540">
    <property type="entry name" value="P-loop containing nucleoside triphosphate hydrolases"/>
    <property type="match status" value="1"/>
</dbReference>
<keyword evidence="4" id="KW-1185">Reference proteome</keyword>
<feature type="domain" description="ATPase AAA-type core" evidence="2">
    <location>
        <begin position="167"/>
        <end position="275"/>
    </location>
</feature>
<organism evidence="3 4">
    <name type="scientific">Desulfonatronospira thiodismutans ASO3-1</name>
    <dbReference type="NCBI Taxonomy" id="555779"/>
    <lineage>
        <taxon>Bacteria</taxon>
        <taxon>Pseudomonadati</taxon>
        <taxon>Thermodesulfobacteriota</taxon>
        <taxon>Desulfovibrionia</taxon>
        <taxon>Desulfovibrionales</taxon>
        <taxon>Desulfonatronovibrionaceae</taxon>
        <taxon>Desulfonatronospira</taxon>
    </lineage>
</organism>
<evidence type="ECO:0000259" key="1">
    <source>
        <dbReference type="Pfam" id="PF13175"/>
    </source>
</evidence>
<accession>D6SU63</accession>
<dbReference type="InterPro" id="IPR041685">
    <property type="entry name" value="AAA_GajA/Old/RecF-like"/>
</dbReference>
<dbReference type="EMBL" id="ACJN02000004">
    <property type="protein sequence ID" value="EFI32843.1"/>
    <property type="molecule type" value="Genomic_DNA"/>
</dbReference>
<dbReference type="InterPro" id="IPR027417">
    <property type="entry name" value="P-loop_NTPase"/>
</dbReference>
<evidence type="ECO:0000313" key="4">
    <source>
        <dbReference type="Proteomes" id="UP000005496"/>
    </source>
</evidence>
<dbReference type="Pfam" id="PF13304">
    <property type="entry name" value="AAA_21"/>
    <property type="match status" value="1"/>
</dbReference>
<dbReference type="GO" id="GO:0016887">
    <property type="term" value="F:ATP hydrolysis activity"/>
    <property type="evidence" value="ECO:0007669"/>
    <property type="project" value="InterPro"/>
</dbReference>
<dbReference type="PANTHER" id="PTHR43581:SF2">
    <property type="entry name" value="EXCINUCLEASE ATPASE SUBUNIT"/>
    <property type="match status" value="1"/>
</dbReference>